<sequence>MSTESAQRPAQAGELCTCGRLAIVVFEGGRFGDTGYCGRPDGGEHPDGTCVFCGDEVDHDHYWSAQVRAGRDAVGVGDGQAQSGRCPLYRLRLADPLPVLAPGSVRRYDPATDRLERAPGRLREELNGIVVDALHAAGRELAAGQFDRLDLSHEIGAEQILEELAAHGDRAAVVLAVNVATESIDEVELDELAGQVWQVGESDFVAGVADHWSQTDPVDRPLLVLRHLVRRRINPEAPAAIHRTWIS</sequence>
<evidence type="ECO:0000313" key="1">
    <source>
        <dbReference type="EMBL" id="MDL5160431.1"/>
    </source>
</evidence>
<name>A0ABT7MIC4_9PSEU</name>
<dbReference type="Proteomes" id="UP001231924">
    <property type="component" value="Unassembled WGS sequence"/>
</dbReference>
<evidence type="ECO:0000313" key="2">
    <source>
        <dbReference type="Proteomes" id="UP001231924"/>
    </source>
</evidence>
<organism evidence="1 2">
    <name type="scientific">Actinomycetospora termitidis</name>
    <dbReference type="NCBI Taxonomy" id="3053470"/>
    <lineage>
        <taxon>Bacteria</taxon>
        <taxon>Bacillati</taxon>
        <taxon>Actinomycetota</taxon>
        <taxon>Actinomycetes</taxon>
        <taxon>Pseudonocardiales</taxon>
        <taxon>Pseudonocardiaceae</taxon>
        <taxon>Actinomycetospora</taxon>
    </lineage>
</organism>
<dbReference type="RefSeq" id="WP_286057043.1">
    <property type="nucleotide sequence ID" value="NZ_JASVWF010000011.1"/>
</dbReference>
<reference evidence="1 2" key="1">
    <citation type="submission" date="2023-06" db="EMBL/GenBank/DDBJ databases">
        <title>Actinomycetospora Odt1-22.</title>
        <authorList>
            <person name="Supong K."/>
        </authorList>
    </citation>
    <scope>NUCLEOTIDE SEQUENCE [LARGE SCALE GENOMIC DNA]</scope>
    <source>
        <strain evidence="1 2">Odt1-22</strain>
    </source>
</reference>
<comment type="caution">
    <text evidence="1">The sequence shown here is derived from an EMBL/GenBank/DDBJ whole genome shotgun (WGS) entry which is preliminary data.</text>
</comment>
<proteinExistence type="predicted"/>
<accession>A0ABT7MIC4</accession>
<gene>
    <name evidence="1" type="ORF">QRT03_31000</name>
</gene>
<keyword evidence="2" id="KW-1185">Reference proteome</keyword>
<dbReference type="EMBL" id="JASVWF010000011">
    <property type="protein sequence ID" value="MDL5160431.1"/>
    <property type="molecule type" value="Genomic_DNA"/>
</dbReference>
<protein>
    <submittedName>
        <fullName evidence="1">Uncharacterized protein</fullName>
    </submittedName>
</protein>